<proteinExistence type="predicted"/>
<dbReference type="GeneID" id="84592033"/>
<reference evidence="1" key="1">
    <citation type="submission" date="2025-02" db="EMBL/GenBank/DDBJ databases">
        <authorList>
            <consortium name="NCBI Genome Project"/>
        </authorList>
    </citation>
    <scope>NUCLEOTIDE SEQUENCE</scope>
</reference>
<protein>
    <submittedName>
        <fullName evidence="1">Uncharacterized protein</fullName>
    </submittedName>
</protein>
<accession>A0AAJ8BR29</accession>
<reference evidence="1" key="2">
    <citation type="submission" date="2025-08" db="UniProtKB">
        <authorList>
            <consortium name="RefSeq"/>
        </authorList>
    </citation>
    <scope>IDENTIFICATION</scope>
</reference>
<gene>
    <name evidence="1" type="ORF">An09g04420</name>
</gene>
<dbReference type="KEGG" id="ang:An09g04420"/>
<evidence type="ECO:0000313" key="1">
    <source>
        <dbReference type="RefSeq" id="XP_059601393.1"/>
    </source>
</evidence>
<dbReference type="AlphaFoldDB" id="A0AAJ8BR29"/>
<dbReference type="RefSeq" id="XP_059601393.1">
    <property type="nucleotide sequence ID" value="XM_059749775.1"/>
</dbReference>
<dbReference type="VEuPathDB" id="FungiDB:An09g04420"/>
<sequence>MLEENDANKSRVGTSEPPYCQAKVAISTTSVRKVHRTVQQVSR</sequence>
<name>A0AAJ8BR29_ASPNG</name>
<organism evidence="1">
    <name type="scientific">Aspergillus niger</name>
    <dbReference type="NCBI Taxonomy" id="5061"/>
    <lineage>
        <taxon>Eukaryota</taxon>
        <taxon>Fungi</taxon>
        <taxon>Dikarya</taxon>
        <taxon>Ascomycota</taxon>
        <taxon>Pezizomycotina</taxon>
        <taxon>Eurotiomycetes</taxon>
        <taxon>Eurotiomycetidae</taxon>
        <taxon>Eurotiales</taxon>
        <taxon>Aspergillaceae</taxon>
        <taxon>Aspergillus</taxon>
        <taxon>Aspergillus subgen. Circumdati</taxon>
    </lineage>
</organism>